<dbReference type="PROSITE" id="PS50303">
    <property type="entry name" value="PUM_HD"/>
    <property type="match status" value="1"/>
</dbReference>
<proteinExistence type="predicted"/>
<reference evidence="6 7" key="1">
    <citation type="submission" date="2015-10" db="EMBL/GenBank/DDBJ databases">
        <title>Genome analyses suggest a sexual origin of heterokaryosis in a supposedly ancient asexual fungus.</title>
        <authorList>
            <person name="Ropars J."/>
            <person name="Sedzielewska K."/>
            <person name="Noel J."/>
            <person name="Charron P."/>
            <person name="Farinelli L."/>
            <person name="Marton T."/>
            <person name="Kruger M."/>
            <person name="Pelin A."/>
            <person name="Brachmann A."/>
            <person name="Corradi N."/>
        </authorList>
    </citation>
    <scope>NUCLEOTIDE SEQUENCE [LARGE SCALE GENOMIC DNA]</scope>
    <source>
        <strain evidence="6 7">A4</strain>
    </source>
</reference>
<feature type="compositionally biased region" description="Basic residues" evidence="4">
    <location>
        <begin position="1"/>
        <end position="11"/>
    </location>
</feature>
<keyword evidence="2" id="KW-0694">RNA-binding</keyword>
<dbReference type="PANTHER" id="PTHR13389">
    <property type="entry name" value="PUMILIO HOMOLOG 3"/>
    <property type="match status" value="1"/>
</dbReference>
<dbReference type="OrthoDB" id="497380at2759"/>
<keyword evidence="1" id="KW-0677">Repeat</keyword>
<dbReference type="PROSITE" id="PS50302">
    <property type="entry name" value="PUM"/>
    <property type="match status" value="1"/>
</dbReference>
<comment type="caution">
    <text evidence="6">The sequence shown here is derived from an EMBL/GenBank/DDBJ whole genome shotgun (WGS) entry which is preliminary data.</text>
</comment>
<name>A0A2I1G714_9GLOM</name>
<dbReference type="VEuPathDB" id="FungiDB:RhiirA1_508964"/>
<feature type="repeat" description="Pumilio" evidence="3">
    <location>
        <begin position="250"/>
        <end position="286"/>
    </location>
</feature>
<feature type="compositionally biased region" description="Acidic residues" evidence="4">
    <location>
        <begin position="147"/>
        <end position="158"/>
    </location>
</feature>
<dbReference type="InterPro" id="IPR011989">
    <property type="entry name" value="ARM-like"/>
</dbReference>
<dbReference type="VEuPathDB" id="FungiDB:RhiirA1_449447"/>
<feature type="compositionally biased region" description="Basic and acidic residues" evidence="4">
    <location>
        <begin position="159"/>
        <end position="173"/>
    </location>
</feature>
<dbReference type="VEuPathDB" id="FungiDB:RhiirFUN_012155"/>
<dbReference type="InterPro" id="IPR033133">
    <property type="entry name" value="PUM-HD"/>
</dbReference>
<organism evidence="6 7">
    <name type="scientific">Rhizophagus irregularis</name>
    <dbReference type="NCBI Taxonomy" id="588596"/>
    <lineage>
        <taxon>Eukaryota</taxon>
        <taxon>Fungi</taxon>
        <taxon>Fungi incertae sedis</taxon>
        <taxon>Mucoromycota</taxon>
        <taxon>Glomeromycotina</taxon>
        <taxon>Glomeromycetes</taxon>
        <taxon>Glomerales</taxon>
        <taxon>Glomeraceae</taxon>
        <taxon>Rhizophagus</taxon>
    </lineage>
</organism>
<feature type="compositionally biased region" description="Acidic residues" evidence="4">
    <location>
        <begin position="174"/>
        <end position="183"/>
    </location>
</feature>
<feature type="region of interest" description="Disordered" evidence="4">
    <location>
        <begin position="1"/>
        <end position="84"/>
    </location>
</feature>
<evidence type="ECO:0000313" key="7">
    <source>
        <dbReference type="Proteomes" id="UP000234323"/>
    </source>
</evidence>
<dbReference type="Pfam" id="PF08144">
    <property type="entry name" value="CPL"/>
    <property type="match status" value="1"/>
</dbReference>
<evidence type="ECO:0000256" key="3">
    <source>
        <dbReference type="PROSITE-ProRule" id="PRU00317"/>
    </source>
</evidence>
<dbReference type="Proteomes" id="UP000234323">
    <property type="component" value="Unassembled WGS sequence"/>
</dbReference>
<feature type="compositionally biased region" description="Basic and acidic residues" evidence="4">
    <location>
        <begin position="770"/>
        <end position="792"/>
    </location>
</feature>
<dbReference type="GO" id="GO:0003729">
    <property type="term" value="F:mRNA binding"/>
    <property type="evidence" value="ECO:0007669"/>
    <property type="project" value="TreeGrafter"/>
</dbReference>
<dbReference type="InterPro" id="IPR040059">
    <property type="entry name" value="PUM3"/>
</dbReference>
<evidence type="ECO:0000256" key="4">
    <source>
        <dbReference type="SAM" id="MobiDB-lite"/>
    </source>
</evidence>
<dbReference type="GO" id="GO:0005730">
    <property type="term" value="C:nucleolus"/>
    <property type="evidence" value="ECO:0007669"/>
    <property type="project" value="TreeGrafter"/>
</dbReference>
<evidence type="ECO:0000256" key="1">
    <source>
        <dbReference type="ARBA" id="ARBA00022737"/>
    </source>
</evidence>
<dbReference type="SMART" id="SM00025">
    <property type="entry name" value="Pumilio"/>
    <property type="match status" value="6"/>
</dbReference>
<evidence type="ECO:0000256" key="2">
    <source>
        <dbReference type="ARBA" id="ARBA00022884"/>
    </source>
</evidence>
<feature type="region of interest" description="Disordered" evidence="4">
    <location>
        <begin position="770"/>
        <end position="836"/>
    </location>
</feature>
<dbReference type="PANTHER" id="PTHR13389:SF0">
    <property type="entry name" value="PUMILIO HOMOLOG 3"/>
    <property type="match status" value="1"/>
</dbReference>
<feature type="compositionally biased region" description="Low complexity" evidence="4">
    <location>
        <begin position="793"/>
        <end position="805"/>
    </location>
</feature>
<dbReference type="VEuPathDB" id="FungiDB:FUN_014975"/>
<gene>
    <name evidence="6" type="ORF">RhiirA4_354705</name>
</gene>
<evidence type="ECO:0000313" key="6">
    <source>
        <dbReference type="EMBL" id="PKY42390.1"/>
    </source>
</evidence>
<feature type="compositionally biased region" description="Basic and acidic residues" evidence="4">
    <location>
        <begin position="806"/>
        <end position="820"/>
    </location>
</feature>
<keyword evidence="7" id="KW-1185">Reference proteome</keyword>
<dbReference type="GO" id="GO:0006417">
    <property type="term" value="P:regulation of translation"/>
    <property type="evidence" value="ECO:0007669"/>
    <property type="project" value="TreeGrafter"/>
</dbReference>
<accession>A0A2I1G714</accession>
<feature type="compositionally biased region" description="Low complexity" evidence="4">
    <location>
        <begin position="26"/>
        <end position="38"/>
    </location>
</feature>
<feature type="compositionally biased region" description="Low complexity" evidence="4">
    <location>
        <begin position="821"/>
        <end position="830"/>
    </location>
</feature>
<dbReference type="Gene3D" id="1.25.10.10">
    <property type="entry name" value="Leucine-rich Repeat Variant"/>
    <property type="match status" value="2"/>
</dbReference>
<dbReference type="InterPro" id="IPR001313">
    <property type="entry name" value="Pumilio_RNA-bd_rpt"/>
</dbReference>
<feature type="domain" description="PUM-HD" evidence="5">
    <location>
        <begin position="229"/>
        <end position="582"/>
    </location>
</feature>
<dbReference type="AlphaFoldDB" id="A0A2I1G714"/>
<dbReference type="SUPFAM" id="SSF48371">
    <property type="entry name" value="ARM repeat"/>
    <property type="match status" value="1"/>
</dbReference>
<feature type="region of interest" description="Disordered" evidence="4">
    <location>
        <begin position="146"/>
        <end position="191"/>
    </location>
</feature>
<dbReference type="InterPro" id="IPR016024">
    <property type="entry name" value="ARM-type_fold"/>
</dbReference>
<dbReference type="EMBL" id="LLXI01000196">
    <property type="protein sequence ID" value="PKY42390.1"/>
    <property type="molecule type" value="Genomic_DNA"/>
</dbReference>
<protein>
    <submittedName>
        <fullName evidence="6">ARM repeat-containing protein</fullName>
    </submittedName>
</protein>
<evidence type="ECO:0000259" key="5">
    <source>
        <dbReference type="PROSITE" id="PS50303"/>
    </source>
</evidence>
<sequence>MPTPTKSKKIAKSSSVTKTMPKKVSPQKSTQKSISIKSAPKKDAMNNKISKKNKKYSNESNNKKLKLKESLDEMDIDNGNLSDDSINFEMIDINEDDLEEELFNLKENSSEYVELDIEDDSDIDDHIGDNDEYVSLGDDIINIGYEELSDDDDDDEDENKDKNRDKDGNRDEDKDSDEEDDDKKEEKKSKRQRIQEIDYNVIKLAFQRKPTVTKKLDPAYHLGLKELWNQVRIKNISKEKRNKYMGELFELMKGKIPEILFKNDTSRIIQTVLKYGTKEQKKIIVDELEGKWLEASKHTHSKFVICKVLMYCSEHRNKIISEFKGNIAKLIQHTEARSVILEAYELLNARQRSALIQEFYGKEFSLFKETQGLSIEELIKENPSNKERLLENLSREIEAIMKKPDLIGYIIPHHIILDYFNYANENKIREKVALIGEHIHEFLHTREGSRIAMMCFSYGTAKDRKIMLKAMKDYIEKICIEEYGHLVLLRAFDVVDDTVAVSKYIIEQMTKLNKLGNIIQNKWGHRVILYLLAHRTKLYFSNETLRLLAQGDDIRTKTSKKDPAVRVNELCKAISPALIDYAQNNTSTMFSFTYSTQVLCEILLHADGTLDQKKPILENIAKLANKDPNNEEAKDDHIMLSYINRTLKTLVHGRYWKQLRPQKNIQKDEDISSKKDESPQINYDEKVELHFAPILFDSIKEYVLFYACHLSASFVILALLEDKETNEDVKEALLKGLKQIRSAAEKDKRSGANLILKELEKEGIKLESNENKKVSKQVIEESKGTIRDENNSGKKNNGKSNNVSEKVTKGKDKEIKKEKGINNGNKNNNRGTKRKR</sequence>
<dbReference type="InterPro" id="IPR012959">
    <property type="entry name" value="CPL_dom"/>
</dbReference>